<gene>
    <name evidence="1" type="ORF">C4B24_02175</name>
</gene>
<keyword evidence="1" id="KW-0378">Hydrolase</keyword>
<sequence>MSKKLIEEIVKFRNERDWEDYPSGISLAYALSLESEEILELFSWEEKPNKYDLENQISNVASYLYLLAYENNIDIEKAILKRIKEMK</sequence>
<dbReference type="SUPFAM" id="SSF101386">
    <property type="entry name" value="all-alpha NTP pyrophosphatases"/>
    <property type="match status" value="1"/>
</dbReference>
<keyword evidence="2" id="KW-1185">Reference proteome</keyword>
<comment type="caution">
    <text evidence="1">The sequence shown here is derived from an EMBL/GenBank/DDBJ whole genome shotgun (WGS) entry which is preliminary data.</text>
</comment>
<dbReference type="PANTHER" id="PTHR46523">
    <property type="entry name" value="DCTP PYROPHOSPHATASE 1"/>
    <property type="match status" value="1"/>
</dbReference>
<dbReference type="Proteomes" id="UP000294192">
    <property type="component" value="Unassembled WGS sequence"/>
</dbReference>
<dbReference type="OrthoDB" id="9791898at2"/>
<dbReference type="RefSeq" id="WP_131598896.1">
    <property type="nucleotide sequence ID" value="NZ_CBDBYK010000006.1"/>
</dbReference>
<evidence type="ECO:0000313" key="2">
    <source>
        <dbReference type="Proteomes" id="UP000294192"/>
    </source>
</evidence>
<reference evidence="1 2" key="1">
    <citation type="submission" date="2018-02" db="EMBL/GenBank/DDBJ databases">
        <title>Mycoplasma marinum and Mycoplasma todarodis sp. nov., moderately halophilic and psychrotolerant mycoplasmas isolated from cephalopods.</title>
        <authorList>
            <person name="Viver T."/>
        </authorList>
    </citation>
    <scope>NUCLEOTIDE SEQUENCE [LARGE SCALE GENOMIC DNA]</scope>
    <source>
        <strain evidence="1 2">PE</strain>
    </source>
</reference>
<name>A0A4R0XL02_9MOLU</name>
<accession>A0A4R0XL02</accession>
<dbReference type="GO" id="GO:0016787">
    <property type="term" value="F:hydrolase activity"/>
    <property type="evidence" value="ECO:0007669"/>
    <property type="project" value="UniProtKB-KW"/>
</dbReference>
<protein>
    <submittedName>
        <fullName evidence="1">Nucleotide pyrophosphohydrolase</fullName>
    </submittedName>
</protein>
<proteinExistence type="predicted"/>
<dbReference type="AlphaFoldDB" id="A0A4R0XL02"/>
<organism evidence="1 2">
    <name type="scientific">Mycoplasma marinum</name>
    <dbReference type="NCBI Taxonomy" id="1937190"/>
    <lineage>
        <taxon>Bacteria</taxon>
        <taxon>Bacillati</taxon>
        <taxon>Mycoplasmatota</taxon>
        <taxon>Mollicutes</taxon>
        <taxon>Mycoplasmataceae</taxon>
        <taxon>Mycoplasma</taxon>
    </lineage>
</organism>
<dbReference type="InterPro" id="IPR052555">
    <property type="entry name" value="dCTP_Pyrophosphatase"/>
</dbReference>
<dbReference type="EMBL" id="PSZO01000008">
    <property type="protein sequence ID" value="TCG11336.1"/>
    <property type="molecule type" value="Genomic_DNA"/>
</dbReference>
<dbReference type="Gene3D" id="1.10.287.1080">
    <property type="entry name" value="MazG-like"/>
    <property type="match status" value="1"/>
</dbReference>
<evidence type="ECO:0000313" key="1">
    <source>
        <dbReference type="EMBL" id="TCG11336.1"/>
    </source>
</evidence>
<dbReference type="PANTHER" id="PTHR46523:SF1">
    <property type="entry name" value="DCTP PYROPHOSPHATASE 1"/>
    <property type="match status" value="1"/>
</dbReference>